<dbReference type="Proteomes" id="UP000271974">
    <property type="component" value="Unassembled WGS sequence"/>
</dbReference>
<feature type="transmembrane region" description="Helical" evidence="2">
    <location>
        <begin position="78"/>
        <end position="97"/>
    </location>
</feature>
<dbReference type="PROSITE" id="PS50041">
    <property type="entry name" value="C_TYPE_LECTIN_2"/>
    <property type="match status" value="1"/>
</dbReference>
<dbReference type="AlphaFoldDB" id="A0A433SS28"/>
<evidence type="ECO:0000256" key="2">
    <source>
        <dbReference type="SAM" id="Phobius"/>
    </source>
</evidence>
<dbReference type="EMBL" id="RQTK01001120">
    <property type="protein sequence ID" value="RUS72059.1"/>
    <property type="molecule type" value="Genomic_DNA"/>
</dbReference>
<name>A0A433SS28_ELYCH</name>
<evidence type="ECO:0000256" key="1">
    <source>
        <dbReference type="ARBA" id="ARBA00023157"/>
    </source>
</evidence>
<sequence>MPFRPIVILNQRPLDWKPDATSIELVRSMTQGRKARTSGHTALTRGMQVPGSPALVRDKLILHQAVSNYQQMGCTMNVCVLFVLTCLTFGQAVIFFAHTDFKVYYVSDFARPFILRKANDECRRYGGYLLEVNDVEELYYISQVLNKDFKGENFYIGANDIKNEGTFVYFNSGEPILADSWAWENPDNWNGDEDCVQLLPYWAALNDFACLNKLRFVCERDYE</sequence>
<keyword evidence="2" id="KW-0812">Transmembrane</keyword>
<dbReference type="CDD" id="cd00037">
    <property type="entry name" value="CLECT"/>
    <property type="match status" value="1"/>
</dbReference>
<dbReference type="PANTHER" id="PTHR22803">
    <property type="entry name" value="MANNOSE, PHOSPHOLIPASE, LECTIN RECEPTOR RELATED"/>
    <property type="match status" value="1"/>
</dbReference>
<dbReference type="Gene3D" id="3.10.100.10">
    <property type="entry name" value="Mannose-Binding Protein A, subunit A"/>
    <property type="match status" value="1"/>
</dbReference>
<dbReference type="SMART" id="SM00034">
    <property type="entry name" value="CLECT"/>
    <property type="match status" value="1"/>
</dbReference>
<dbReference type="InterPro" id="IPR016187">
    <property type="entry name" value="CTDL_fold"/>
</dbReference>
<organism evidence="4 5">
    <name type="scientific">Elysia chlorotica</name>
    <name type="common">Eastern emerald elysia</name>
    <name type="synonym">Sea slug</name>
    <dbReference type="NCBI Taxonomy" id="188477"/>
    <lineage>
        <taxon>Eukaryota</taxon>
        <taxon>Metazoa</taxon>
        <taxon>Spiralia</taxon>
        <taxon>Lophotrochozoa</taxon>
        <taxon>Mollusca</taxon>
        <taxon>Gastropoda</taxon>
        <taxon>Heterobranchia</taxon>
        <taxon>Euthyneura</taxon>
        <taxon>Panpulmonata</taxon>
        <taxon>Sacoglossa</taxon>
        <taxon>Placobranchoidea</taxon>
        <taxon>Plakobranchidae</taxon>
        <taxon>Elysia</taxon>
    </lineage>
</organism>
<dbReference type="InterPro" id="IPR016186">
    <property type="entry name" value="C-type_lectin-like/link_sf"/>
</dbReference>
<dbReference type="PROSITE" id="PS00615">
    <property type="entry name" value="C_TYPE_LECTIN_1"/>
    <property type="match status" value="1"/>
</dbReference>
<dbReference type="InterPro" id="IPR018378">
    <property type="entry name" value="C-type_lectin_CS"/>
</dbReference>
<protein>
    <recommendedName>
        <fullName evidence="3">C-type lectin domain-containing protein</fullName>
    </recommendedName>
</protein>
<dbReference type="InterPro" id="IPR050111">
    <property type="entry name" value="C-type_lectin/snaclec_domain"/>
</dbReference>
<dbReference type="SUPFAM" id="SSF56436">
    <property type="entry name" value="C-type lectin-like"/>
    <property type="match status" value="1"/>
</dbReference>
<feature type="domain" description="C-type lectin" evidence="3">
    <location>
        <begin position="99"/>
        <end position="219"/>
    </location>
</feature>
<keyword evidence="5" id="KW-1185">Reference proteome</keyword>
<keyword evidence="2" id="KW-1133">Transmembrane helix</keyword>
<dbReference type="Pfam" id="PF00059">
    <property type="entry name" value="Lectin_C"/>
    <property type="match status" value="1"/>
</dbReference>
<keyword evidence="2" id="KW-0472">Membrane</keyword>
<reference evidence="4 5" key="1">
    <citation type="submission" date="2019-01" db="EMBL/GenBank/DDBJ databases">
        <title>A draft genome assembly of the solar-powered sea slug Elysia chlorotica.</title>
        <authorList>
            <person name="Cai H."/>
            <person name="Li Q."/>
            <person name="Fang X."/>
            <person name="Li J."/>
            <person name="Curtis N.E."/>
            <person name="Altenburger A."/>
            <person name="Shibata T."/>
            <person name="Feng M."/>
            <person name="Maeda T."/>
            <person name="Schwartz J.A."/>
            <person name="Shigenobu S."/>
            <person name="Lundholm N."/>
            <person name="Nishiyama T."/>
            <person name="Yang H."/>
            <person name="Hasebe M."/>
            <person name="Li S."/>
            <person name="Pierce S.K."/>
            <person name="Wang J."/>
        </authorList>
    </citation>
    <scope>NUCLEOTIDE SEQUENCE [LARGE SCALE GENOMIC DNA]</scope>
    <source>
        <strain evidence="4">EC2010</strain>
        <tissue evidence="4">Whole organism of an adult</tissue>
    </source>
</reference>
<keyword evidence="1" id="KW-1015">Disulfide bond</keyword>
<dbReference type="InterPro" id="IPR001304">
    <property type="entry name" value="C-type_lectin-like"/>
</dbReference>
<evidence type="ECO:0000313" key="4">
    <source>
        <dbReference type="EMBL" id="RUS72059.1"/>
    </source>
</evidence>
<comment type="caution">
    <text evidence="4">The sequence shown here is derived from an EMBL/GenBank/DDBJ whole genome shotgun (WGS) entry which is preliminary data.</text>
</comment>
<gene>
    <name evidence="4" type="ORF">EGW08_020174</name>
</gene>
<evidence type="ECO:0000259" key="3">
    <source>
        <dbReference type="PROSITE" id="PS50041"/>
    </source>
</evidence>
<dbReference type="OrthoDB" id="6285913at2759"/>
<accession>A0A433SS28</accession>
<proteinExistence type="predicted"/>
<evidence type="ECO:0000313" key="5">
    <source>
        <dbReference type="Proteomes" id="UP000271974"/>
    </source>
</evidence>